<dbReference type="AlphaFoldDB" id="A0A2K2DMR8"/>
<protein>
    <submittedName>
        <fullName evidence="2 3">Uncharacterized protein</fullName>
    </submittedName>
</protein>
<dbReference type="Proteomes" id="UP000008810">
    <property type="component" value="Chromosome 1"/>
</dbReference>
<accession>A0A2K2DMR8</accession>
<gene>
    <name evidence="2" type="ORF">BRADI_1g35045v3</name>
</gene>
<evidence type="ECO:0000313" key="3">
    <source>
        <dbReference type="EnsemblPlants" id="PNT75572"/>
    </source>
</evidence>
<dbReference type="Gramene" id="PNT75572">
    <property type="protein sequence ID" value="PNT75572"/>
    <property type="gene ID" value="BRADI_1g35045v3"/>
</dbReference>
<name>A0A2K2DMR8_BRADI</name>
<reference evidence="3" key="3">
    <citation type="submission" date="2018-08" db="UniProtKB">
        <authorList>
            <consortium name="EnsemblPlants"/>
        </authorList>
    </citation>
    <scope>IDENTIFICATION</scope>
    <source>
        <strain evidence="3">cv. Bd21</strain>
    </source>
</reference>
<proteinExistence type="predicted"/>
<dbReference type="InParanoid" id="A0A2K2DMR8"/>
<sequence length="92" mass="10359">MDTGLCYGKARPGGSTGHSQVNQGWQWHGTGSKEKKSRSQVGMEVQHCLLGVTRFFFLTGKMRMDRWTNWCKICKIFQGRRLNGSGNTAKCC</sequence>
<evidence type="ECO:0000256" key="1">
    <source>
        <dbReference type="SAM" id="MobiDB-lite"/>
    </source>
</evidence>
<dbReference type="EMBL" id="CM000880">
    <property type="protein sequence ID" value="PNT75572.1"/>
    <property type="molecule type" value="Genomic_DNA"/>
</dbReference>
<reference evidence="2 3" key="1">
    <citation type="journal article" date="2010" name="Nature">
        <title>Genome sequencing and analysis of the model grass Brachypodium distachyon.</title>
        <authorList>
            <consortium name="International Brachypodium Initiative"/>
        </authorList>
    </citation>
    <scope>NUCLEOTIDE SEQUENCE [LARGE SCALE GENOMIC DNA]</scope>
    <source>
        <strain evidence="2 3">Bd21</strain>
    </source>
</reference>
<keyword evidence="4" id="KW-1185">Reference proteome</keyword>
<evidence type="ECO:0000313" key="4">
    <source>
        <dbReference type="Proteomes" id="UP000008810"/>
    </source>
</evidence>
<feature type="region of interest" description="Disordered" evidence="1">
    <location>
        <begin position="11"/>
        <end position="36"/>
    </location>
</feature>
<dbReference type="EnsemblPlants" id="PNT75572">
    <property type="protein sequence ID" value="PNT75572"/>
    <property type="gene ID" value="BRADI_1g35045v3"/>
</dbReference>
<reference evidence="2" key="2">
    <citation type="submission" date="2017-06" db="EMBL/GenBank/DDBJ databases">
        <title>WGS assembly of Brachypodium distachyon.</title>
        <authorList>
            <consortium name="The International Brachypodium Initiative"/>
            <person name="Lucas S."/>
            <person name="Harmon-Smith M."/>
            <person name="Lail K."/>
            <person name="Tice H."/>
            <person name="Grimwood J."/>
            <person name="Bruce D."/>
            <person name="Barry K."/>
            <person name="Shu S."/>
            <person name="Lindquist E."/>
            <person name="Wang M."/>
            <person name="Pitluck S."/>
            <person name="Vogel J.P."/>
            <person name="Garvin D.F."/>
            <person name="Mockler T.C."/>
            <person name="Schmutz J."/>
            <person name="Rokhsar D."/>
            <person name="Bevan M.W."/>
        </authorList>
    </citation>
    <scope>NUCLEOTIDE SEQUENCE</scope>
    <source>
        <strain evidence="2">Bd21</strain>
    </source>
</reference>
<evidence type="ECO:0000313" key="2">
    <source>
        <dbReference type="EMBL" id="PNT75572.1"/>
    </source>
</evidence>
<organism evidence="2">
    <name type="scientific">Brachypodium distachyon</name>
    <name type="common">Purple false brome</name>
    <name type="synonym">Trachynia distachya</name>
    <dbReference type="NCBI Taxonomy" id="15368"/>
    <lineage>
        <taxon>Eukaryota</taxon>
        <taxon>Viridiplantae</taxon>
        <taxon>Streptophyta</taxon>
        <taxon>Embryophyta</taxon>
        <taxon>Tracheophyta</taxon>
        <taxon>Spermatophyta</taxon>
        <taxon>Magnoliopsida</taxon>
        <taxon>Liliopsida</taxon>
        <taxon>Poales</taxon>
        <taxon>Poaceae</taxon>
        <taxon>BOP clade</taxon>
        <taxon>Pooideae</taxon>
        <taxon>Stipodae</taxon>
        <taxon>Brachypodieae</taxon>
        <taxon>Brachypodium</taxon>
    </lineage>
</organism>